<dbReference type="AlphaFoldDB" id="A0A8W7PPV6"/>
<dbReference type="EnsemblMetazoa" id="ACOM035621-RA">
    <property type="protein sequence ID" value="ACOM035621-PA.1"/>
    <property type="gene ID" value="ACOM035621"/>
</dbReference>
<reference evidence="1" key="1">
    <citation type="submission" date="2022-08" db="UniProtKB">
        <authorList>
            <consortium name="EnsemblMetazoa"/>
        </authorList>
    </citation>
    <scope>IDENTIFICATION</scope>
</reference>
<sequence length="636" mass="71515">MDEIGRFVPVQLQQALDVRERLLVGGRFGLSVFRRLEVSHHQVQRVAQDRRQLCPDCVQYALEVDLIQLRVQHAQRFLHVHHQPIERVRVLLQQFRTLYEEAAHCRSHLARQFLHEIENLVLFRIDRVIQHGSERFLATIRLDAALHIAQLSQYVIYAQLRRKRLQTLSDKIASVSTAEDEYFTVSSTGCSLSSSIALWMRISALYTAMSSQWVTPVVNQRWYSSIAKLLSPGLSAVPSVQKRFSTRYSSNSVVPMLMSSYSMNPLSPPRCDDVSGRSMRFSLRQISSTVGLISSASFNSRSSSVPVCRKCPSLMPPNQSSAPDTTALASASRMSQFGSVSFDRRIHPYICTGNRSVPSGGSSSATFAIMFSTLFSVFSSSLSPVFFLRSFRTAEKQDGSSFFVASQKLFCSSSDTASVCIGRTSFSSSVSNSTNDSGWSWWIAAKTDHWMKASVVEESPLWAECCVSTASPWIVNLPDHQYGVTLDDSSSCSSRMRNRWRCSWAATWLFFSELKFSLIRIVPWRRSLFFLSRLYHISMPEAGIDCERERPGVNNTTDITALQHYAITFNGMLRWFGLDAMYIVTNGSDRPFESFGSRSFASTISTFSRSWGASLSRAICSISLCFSSDILNASCM</sequence>
<organism evidence="1">
    <name type="scientific">Anopheles coluzzii</name>
    <name type="common">African malaria mosquito</name>
    <dbReference type="NCBI Taxonomy" id="1518534"/>
    <lineage>
        <taxon>Eukaryota</taxon>
        <taxon>Metazoa</taxon>
        <taxon>Ecdysozoa</taxon>
        <taxon>Arthropoda</taxon>
        <taxon>Hexapoda</taxon>
        <taxon>Insecta</taxon>
        <taxon>Pterygota</taxon>
        <taxon>Neoptera</taxon>
        <taxon>Endopterygota</taxon>
        <taxon>Diptera</taxon>
        <taxon>Nematocera</taxon>
        <taxon>Culicoidea</taxon>
        <taxon>Culicidae</taxon>
        <taxon>Anophelinae</taxon>
        <taxon>Anopheles</taxon>
    </lineage>
</organism>
<proteinExistence type="predicted"/>
<dbReference type="Proteomes" id="UP000075882">
    <property type="component" value="Unassembled WGS sequence"/>
</dbReference>
<accession>A0A8W7PPV6</accession>
<name>A0A8W7PPV6_ANOCL</name>
<evidence type="ECO:0000313" key="1">
    <source>
        <dbReference type="EnsemblMetazoa" id="ACOM035621-PA.1"/>
    </source>
</evidence>
<protein>
    <submittedName>
        <fullName evidence="1">Uncharacterized protein</fullName>
    </submittedName>
</protein>